<protein>
    <recommendedName>
        <fullName evidence="3">Type III secretion protein</fullName>
    </recommendedName>
</protein>
<evidence type="ECO:0008006" key="3">
    <source>
        <dbReference type="Google" id="ProtNLM"/>
    </source>
</evidence>
<evidence type="ECO:0000313" key="1">
    <source>
        <dbReference type="EMBL" id="KEQ18049.1"/>
    </source>
</evidence>
<proteinExistence type="predicted"/>
<organism evidence="1 2">
    <name type="scientific">Endozoicomonas numazuensis</name>
    <dbReference type="NCBI Taxonomy" id="1137799"/>
    <lineage>
        <taxon>Bacteria</taxon>
        <taxon>Pseudomonadati</taxon>
        <taxon>Pseudomonadota</taxon>
        <taxon>Gammaproteobacteria</taxon>
        <taxon>Oceanospirillales</taxon>
        <taxon>Endozoicomonadaceae</taxon>
        <taxon>Endozoicomonas</taxon>
    </lineage>
</organism>
<accession>A0A081NHX6</accession>
<comment type="caution">
    <text evidence="1">The sequence shown here is derived from an EMBL/GenBank/DDBJ whole genome shotgun (WGS) entry which is preliminary data.</text>
</comment>
<dbReference type="RefSeq" id="WP_034835099.1">
    <property type="nucleotide sequence ID" value="NZ_JOKH01000002.1"/>
</dbReference>
<dbReference type="InterPro" id="IPR011990">
    <property type="entry name" value="TPR-like_helical_dom_sf"/>
</dbReference>
<sequence>MTDEKLIKTLADIGFMASSVGMSKHAFGIFSALESARPDSVLPTLGFALTFINKKMNQEALEILHKEAIPKDPDNPTVKAFIGMALMMEGRNMEGEDYLTTANKEGDEETSTMAKELLKNIRKG</sequence>
<name>A0A081NHX6_9GAMM</name>
<dbReference type="Proteomes" id="UP000028073">
    <property type="component" value="Unassembled WGS sequence"/>
</dbReference>
<dbReference type="AlphaFoldDB" id="A0A081NHX6"/>
<dbReference type="SUPFAM" id="SSF48452">
    <property type="entry name" value="TPR-like"/>
    <property type="match status" value="1"/>
</dbReference>
<dbReference type="STRING" id="1137799.GZ78_10725"/>
<evidence type="ECO:0000313" key="2">
    <source>
        <dbReference type="Proteomes" id="UP000028073"/>
    </source>
</evidence>
<dbReference type="Gene3D" id="1.25.40.10">
    <property type="entry name" value="Tetratricopeptide repeat domain"/>
    <property type="match status" value="1"/>
</dbReference>
<reference evidence="1 2" key="1">
    <citation type="submission" date="2014-06" db="EMBL/GenBank/DDBJ databases">
        <title>Whole Genome Sequences of Three Symbiotic Endozoicomonas Bacteria.</title>
        <authorList>
            <person name="Neave M.J."/>
            <person name="Apprill A."/>
            <person name="Voolstra C.R."/>
        </authorList>
    </citation>
    <scope>NUCLEOTIDE SEQUENCE [LARGE SCALE GENOMIC DNA]</scope>
    <source>
        <strain evidence="1 2">DSM 25634</strain>
    </source>
</reference>
<keyword evidence="2" id="KW-1185">Reference proteome</keyword>
<gene>
    <name evidence="1" type="ORF">GZ78_10725</name>
</gene>
<dbReference type="OrthoDB" id="6195790at2"/>
<dbReference type="EMBL" id="JOKH01000002">
    <property type="protein sequence ID" value="KEQ18049.1"/>
    <property type="molecule type" value="Genomic_DNA"/>
</dbReference>
<dbReference type="eggNOG" id="ENOG5033HH1">
    <property type="taxonomic scope" value="Bacteria"/>
</dbReference>